<dbReference type="Proteomes" id="UP000510927">
    <property type="component" value="Chromosome"/>
</dbReference>
<dbReference type="EMBL" id="CP055675">
    <property type="protein sequence ID" value="QLN01772.1"/>
    <property type="molecule type" value="Genomic_DNA"/>
</dbReference>
<dbReference type="NCBIfam" id="NF038093">
    <property type="entry name" value="GrdX"/>
    <property type="match status" value="1"/>
</dbReference>
<proteinExistence type="predicted"/>
<protein>
    <submittedName>
        <fullName evidence="1">GrdX family protein</fullName>
    </submittedName>
</protein>
<dbReference type="RefSeq" id="WP_000449100.1">
    <property type="nucleotide sequence ID" value="NZ_AP028822.1"/>
</dbReference>
<organism evidence="1 2">
    <name type="scientific">Escherichia fergusonii</name>
    <dbReference type="NCBI Taxonomy" id="564"/>
    <lineage>
        <taxon>Bacteria</taxon>
        <taxon>Pseudomonadati</taxon>
        <taxon>Pseudomonadota</taxon>
        <taxon>Gammaproteobacteria</taxon>
        <taxon>Enterobacterales</taxon>
        <taxon>Enterobacteriaceae</taxon>
        <taxon>Escherichia</taxon>
    </lineage>
</organism>
<dbReference type="InterPro" id="IPR047735">
    <property type="entry name" value="GrdX-like"/>
</dbReference>
<accession>A0A7K4HU73</accession>
<evidence type="ECO:0000313" key="2">
    <source>
        <dbReference type="Proteomes" id="UP000510927"/>
    </source>
</evidence>
<name>A0A7K4HU73_ESCFE</name>
<dbReference type="OMA" id="YIHKGHE"/>
<sequence>METLLIITNNPAVEAHYLGCAMRLCADYQQVLLTARDAIHLGRCLLMHPESGSITPAQTPYRSLLLGSCQCQLDVVSLEMIENALTRYRSFSAASRAGKWREAELQDFQLIDLNLLREAVNKAPGMFRWGQ</sequence>
<evidence type="ECO:0000313" key="1">
    <source>
        <dbReference type="EMBL" id="QLN01772.1"/>
    </source>
</evidence>
<dbReference type="GeneID" id="75060366"/>
<gene>
    <name evidence="1" type="ORF">HVY52_18985</name>
</gene>
<dbReference type="AlphaFoldDB" id="A0A7K4HU73"/>
<reference evidence="1 2" key="1">
    <citation type="submission" date="2020-06" db="EMBL/GenBank/DDBJ databases">
        <title>REHAB project genomes.</title>
        <authorList>
            <person name="Shaw L.P."/>
        </authorList>
    </citation>
    <scope>NUCLEOTIDE SEQUENCE [LARGE SCALE GENOMIC DNA]</scope>
    <source>
        <strain evidence="1 2">RHB28-C13</strain>
    </source>
</reference>